<evidence type="ECO:0000256" key="7">
    <source>
        <dbReference type="PIRSR" id="PIRSR604808-2"/>
    </source>
</evidence>
<keyword evidence="12" id="KW-1185">Reference proteome</keyword>
<dbReference type="EMBL" id="DS985400">
    <property type="protein sequence ID" value="EDV18945.1"/>
    <property type="molecule type" value="Genomic_DNA"/>
</dbReference>
<dbReference type="PhylomeDB" id="B3SEA0"/>
<evidence type="ECO:0000259" key="10">
    <source>
        <dbReference type="Pfam" id="PF03372"/>
    </source>
</evidence>
<dbReference type="CTD" id="6759783"/>
<feature type="domain" description="Endonuclease/exonuclease/phosphatase" evidence="10">
    <location>
        <begin position="13"/>
        <end position="141"/>
    </location>
</feature>
<dbReference type="Gene3D" id="3.60.10.10">
    <property type="entry name" value="Endonuclease/exonuclease/phosphatase"/>
    <property type="match status" value="1"/>
</dbReference>
<evidence type="ECO:0000313" key="12">
    <source>
        <dbReference type="Proteomes" id="UP000009022"/>
    </source>
</evidence>
<feature type="binding site" evidence="7">
    <location>
        <position position="140"/>
    </location>
    <ligand>
        <name>Mg(2+)</name>
        <dbReference type="ChEBI" id="CHEBI:18420"/>
        <label>1</label>
    </ligand>
</feature>
<reference evidence="11 12" key="1">
    <citation type="journal article" date="2008" name="Nature">
        <title>The Trichoplax genome and the nature of placozoans.</title>
        <authorList>
            <person name="Srivastava M."/>
            <person name="Begovic E."/>
            <person name="Chapman J."/>
            <person name="Putnam N.H."/>
            <person name="Hellsten U."/>
            <person name="Kawashima T."/>
            <person name="Kuo A."/>
            <person name="Mitros T."/>
            <person name="Salamov A."/>
            <person name="Carpenter M.L."/>
            <person name="Signorovitch A.Y."/>
            <person name="Moreno M.A."/>
            <person name="Kamm K."/>
            <person name="Grimwood J."/>
            <person name="Schmutz J."/>
            <person name="Shapiro H."/>
            <person name="Grigoriev I.V."/>
            <person name="Buss L.W."/>
            <person name="Schierwater B."/>
            <person name="Dellaporta S.L."/>
            <person name="Rokhsar D.S."/>
        </authorList>
    </citation>
    <scope>NUCLEOTIDE SEQUENCE [LARGE SCALE GENOMIC DNA]</scope>
    <source>
        <strain evidence="11 12">Grell-BS-1999</strain>
    </source>
</reference>
<dbReference type="KEGG" id="tad:TRIADDRAFT_62597"/>
<dbReference type="GeneID" id="6759783"/>
<dbReference type="OMA" id="WRANCET"/>
<feature type="binding site" evidence="7">
    <location>
        <position position="141"/>
    </location>
    <ligand>
        <name>Mg(2+)</name>
        <dbReference type="ChEBI" id="CHEBI:18420"/>
        <label>1</label>
    </ligand>
</feature>
<dbReference type="FunFam" id="3.60.10.10:FF:000226">
    <property type="entry name" value="DNA-(apurinic or apyrimidinic site) lyase"/>
    <property type="match status" value="1"/>
</dbReference>
<feature type="site" description="Important for catalytic activity" evidence="8">
    <location>
        <position position="115"/>
    </location>
</feature>
<comment type="catalytic activity">
    <reaction evidence="1">
        <text>Exonucleolytic cleavage in the 3'- to 5'-direction to yield nucleoside 5'-phosphates.</text>
        <dbReference type="EC" id="3.1.11.2"/>
    </reaction>
</comment>
<dbReference type="GO" id="GO:0046872">
    <property type="term" value="F:metal ion binding"/>
    <property type="evidence" value="ECO:0007669"/>
    <property type="project" value="UniProtKB-KW"/>
</dbReference>
<evidence type="ECO:0000256" key="2">
    <source>
        <dbReference type="ARBA" id="ARBA00001936"/>
    </source>
</evidence>
<dbReference type="OrthoDB" id="498125at2759"/>
<proteinExistence type="inferred from homology"/>
<keyword evidence="4 7" id="KW-0479">Metal-binding</keyword>
<dbReference type="STRING" id="10228.B3SEA0"/>
<dbReference type="InterPro" id="IPR036691">
    <property type="entry name" value="Endo/exonu/phosph_ase_sf"/>
</dbReference>
<evidence type="ECO:0000256" key="3">
    <source>
        <dbReference type="ARBA" id="ARBA00007092"/>
    </source>
</evidence>
<sequence>MRVFVACNRYSKLRLDYRQEWDADFRKYLQGLDRIKPVILCGDLNVSHLEIDLANPKTNTKTAGFTKEEREGFGKLLDCGFIDTFRHFYPNKTSAYSFWSYMSNARSKNIGWRLDYFVTSKNLIPNVADSIIRSEIEGSDHCPIELLLQI</sequence>
<evidence type="ECO:0000256" key="9">
    <source>
        <dbReference type="RuleBase" id="RU362131"/>
    </source>
</evidence>
<dbReference type="GO" id="GO:0006281">
    <property type="term" value="P:DNA repair"/>
    <property type="evidence" value="ECO:0007669"/>
    <property type="project" value="UniProtKB-KW"/>
</dbReference>
<dbReference type="RefSeq" id="XP_002118569.1">
    <property type="nucleotide sequence ID" value="XM_002118533.1"/>
</dbReference>
<evidence type="ECO:0000256" key="4">
    <source>
        <dbReference type="ARBA" id="ARBA00022723"/>
    </source>
</evidence>
<dbReference type="InParanoid" id="B3SEA0"/>
<dbReference type="Proteomes" id="UP000009022">
    <property type="component" value="Unassembled WGS sequence"/>
</dbReference>
<dbReference type="GO" id="GO:0004519">
    <property type="term" value="F:endonuclease activity"/>
    <property type="evidence" value="ECO:0007669"/>
    <property type="project" value="InterPro"/>
</dbReference>
<keyword evidence="5" id="KW-0378">Hydrolase</keyword>
<dbReference type="NCBIfam" id="TIGR00633">
    <property type="entry name" value="xth"/>
    <property type="match status" value="1"/>
</dbReference>
<dbReference type="PROSITE" id="PS00727">
    <property type="entry name" value="AP_NUCLEASE_F1_2"/>
    <property type="match status" value="1"/>
</dbReference>
<dbReference type="InterPro" id="IPR004808">
    <property type="entry name" value="AP_endonuc_1"/>
</dbReference>
<dbReference type="HOGENOM" id="CLU_027539_4_0_1"/>
<comment type="similarity">
    <text evidence="3 9">Belongs to the DNA repair enzymes AP/ExoA family.</text>
</comment>
<dbReference type="Pfam" id="PF03372">
    <property type="entry name" value="Exo_endo_phos"/>
    <property type="match status" value="1"/>
</dbReference>
<dbReference type="PROSITE" id="PS51435">
    <property type="entry name" value="AP_NUCLEASE_F1_4"/>
    <property type="match status" value="1"/>
</dbReference>
<dbReference type="InterPro" id="IPR020848">
    <property type="entry name" value="AP_endonuclease_F1_CS"/>
</dbReference>
<organism evidence="11 12">
    <name type="scientific">Trichoplax adhaerens</name>
    <name type="common">Trichoplax reptans</name>
    <dbReference type="NCBI Taxonomy" id="10228"/>
    <lineage>
        <taxon>Eukaryota</taxon>
        <taxon>Metazoa</taxon>
        <taxon>Placozoa</taxon>
        <taxon>Uniplacotomia</taxon>
        <taxon>Trichoplacea</taxon>
        <taxon>Trichoplacidae</taxon>
        <taxon>Trichoplax</taxon>
    </lineage>
</organism>
<protein>
    <recommendedName>
        <fullName evidence="9">DNA repair nuclease/redox regulator APEX1</fullName>
        <shortName evidence="9">APEN</shortName>
        <shortName evidence="9">REF-1</shortName>
        <ecNumber evidence="9">3.1.11.2</ecNumber>
        <ecNumber evidence="9">3.1.21.-</ecNumber>
    </recommendedName>
    <alternativeName>
        <fullName evidence="9">APEX nuclease</fullName>
    </alternativeName>
    <alternativeName>
        <fullName evidence="9">Apurinic-apyrimidinic endonuclease 1</fullName>
    </alternativeName>
    <alternativeName>
        <fullName evidence="9">Redox factor-1</fullName>
    </alternativeName>
    <component>
        <recommendedName>
            <fullName evidence="9">DNA repair nuclease/redox regulator APEX1, mitochondrial</fullName>
        </recommendedName>
    </component>
</protein>
<dbReference type="EC" id="3.1.21.-" evidence="9"/>
<keyword evidence="7" id="KW-0464">Manganese</keyword>
<keyword evidence="6 7" id="KW-0460">Magnesium</keyword>
<keyword evidence="9" id="KW-0227">DNA damage</keyword>
<keyword evidence="9" id="KW-0234">DNA repair</keyword>
<dbReference type="GO" id="GO:0008311">
    <property type="term" value="F:double-stranded DNA 3'-5' DNA exonuclease activity"/>
    <property type="evidence" value="ECO:0007669"/>
    <property type="project" value="UniProtKB-EC"/>
</dbReference>
<feature type="binding site" evidence="7">
    <location>
        <position position="45"/>
    </location>
    <ligand>
        <name>Mg(2+)</name>
        <dbReference type="ChEBI" id="CHEBI:18420"/>
        <label>1</label>
    </ligand>
</feature>
<dbReference type="GO" id="GO:0003677">
    <property type="term" value="F:DNA binding"/>
    <property type="evidence" value="ECO:0007669"/>
    <property type="project" value="InterPro"/>
</dbReference>
<name>B3SEA0_TRIAD</name>
<evidence type="ECO:0000313" key="11">
    <source>
        <dbReference type="EMBL" id="EDV18945.1"/>
    </source>
</evidence>
<accession>B3SEA0</accession>
<dbReference type="PANTHER" id="PTHR22748">
    <property type="entry name" value="AP ENDONUCLEASE"/>
    <property type="match status" value="1"/>
</dbReference>
<feature type="binding site" evidence="7">
    <location>
        <position position="43"/>
    </location>
    <ligand>
        <name>Mg(2+)</name>
        <dbReference type="ChEBI" id="CHEBI:18420"/>
        <label>1</label>
    </ligand>
</feature>
<dbReference type="SUPFAM" id="SSF56219">
    <property type="entry name" value="DNase I-like"/>
    <property type="match status" value="1"/>
</dbReference>
<feature type="site" description="Interaction with DNA substrate" evidence="8">
    <location>
        <position position="141"/>
    </location>
</feature>
<dbReference type="CDD" id="cd09087">
    <property type="entry name" value="Ape1-like_AP-endo"/>
    <property type="match status" value="1"/>
</dbReference>
<comment type="cofactor">
    <cofactor evidence="2">
        <name>Mn(2+)</name>
        <dbReference type="ChEBI" id="CHEBI:29035"/>
    </cofactor>
</comment>
<dbReference type="InterPro" id="IPR005135">
    <property type="entry name" value="Endo/exonuclease/phosphatase"/>
</dbReference>
<evidence type="ECO:0000256" key="6">
    <source>
        <dbReference type="ARBA" id="ARBA00022842"/>
    </source>
</evidence>
<dbReference type="PANTHER" id="PTHR22748:SF6">
    <property type="entry name" value="DNA-(APURINIC OR APYRIMIDINIC SITE) ENDONUCLEASE"/>
    <property type="match status" value="1"/>
</dbReference>
<dbReference type="eggNOG" id="KOG1294">
    <property type="taxonomic scope" value="Eukaryota"/>
</dbReference>
<evidence type="ECO:0000256" key="8">
    <source>
        <dbReference type="PIRSR" id="PIRSR604808-3"/>
    </source>
</evidence>
<dbReference type="PROSITE" id="PS00728">
    <property type="entry name" value="AP_NUCLEASE_F1_3"/>
    <property type="match status" value="1"/>
</dbReference>
<evidence type="ECO:0000256" key="1">
    <source>
        <dbReference type="ARBA" id="ARBA00000493"/>
    </source>
</evidence>
<gene>
    <name evidence="11" type="ORF">TRIADDRAFT_62597</name>
</gene>
<dbReference type="AlphaFoldDB" id="B3SEA0"/>
<feature type="site" description="Transition state stabilizer" evidence="8">
    <location>
        <position position="45"/>
    </location>
</feature>
<dbReference type="EC" id="3.1.11.2" evidence="9"/>
<evidence type="ECO:0000256" key="5">
    <source>
        <dbReference type="ARBA" id="ARBA00022801"/>
    </source>
</evidence>
<comment type="cofactor">
    <cofactor evidence="7 9">
        <name>Mg(2+)</name>
        <dbReference type="ChEBI" id="CHEBI:18420"/>
    </cofactor>
    <cofactor evidence="7 9">
        <name>Mn(2+)</name>
        <dbReference type="ChEBI" id="CHEBI:29035"/>
    </cofactor>
    <text evidence="7 9">Probably binds two magnesium or manganese ions per subunit.</text>
</comment>